<dbReference type="AlphaFoldDB" id="A0AAN1WFR2"/>
<dbReference type="EMBL" id="AP023086">
    <property type="protein sequence ID" value="BCD96748.1"/>
    <property type="molecule type" value="Genomic_DNA"/>
</dbReference>
<evidence type="ECO:0000256" key="3">
    <source>
        <dbReference type="ARBA" id="ARBA00015716"/>
    </source>
</evidence>
<evidence type="ECO:0000313" key="6">
    <source>
        <dbReference type="EMBL" id="BCD96748.1"/>
    </source>
</evidence>
<dbReference type="KEGG" id="marq:MARGE09_P0948"/>
<evidence type="ECO:0000313" key="7">
    <source>
        <dbReference type="Proteomes" id="UP001320119"/>
    </source>
</evidence>
<dbReference type="GO" id="GO:0042254">
    <property type="term" value="P:ribosome biogenesis"/>
    <property type="evidence" value="ECO:0007669"/>
    <property type="project" value="UniProtKB-KW"/>
</dbReference>
<evidence type="ECO:0000256" key="1">
    <source>
        <dbReference type="ARBA" id="ARBA00002868"/>
    </source>
</evidence>
<dbReference type="PANTHER" id="PTHR38099">
    <property type="entry name" value="LARGE RIBOSOMAL RNA SUBUNIT ACCUMULATION PROTEIN YCED"/>
    <property type="match status" value="1"/>
</dbReference>
<keyword evidence="7" id="KW-1185">Reference proteome</keyword>
<dbReference type="GO" id="GO:0005829">
    <property type="term" value="C:cytosol"/>
    <property type="evidence" value="ECO:0007669"/>
    <property type="project" value="TreeGrafter"/>
</dbReference>
<keyword evidence="4" id="KW-0690">Ribosome biogenesis</keyword>
<name>A0AAN1WFR2_9GAMM</name>
<dbReference type="RefSeq" id="WP_236986234.1">
    <property type="nucleotide sequence ID" value="NZ_AP023086.1"/>
</dbReference>
<dbReference type="InterPro" id="IPR039255">
    <property type="entry name" value="YceD_bac"/>
</dbReference>
<proteinExistence type="inferred from homology"/>
<comment type="similarity">
    <text evidence="2">Belongs to the DUF177 domain family.</text>
</comment>
<sequence length="184" mass="20377">MSDDTPKRTVPQYIEPRKFCAQAVLLAGEVPGNGFQRLSAASAVVNCLNVELEFGFDQERHRTVAGTVSGQLSLECQRCLEPMPYSVDIQVSWAVVWDEEKAKQLPSRLEPWIAGEEAEDLYAMIEDELLLAIPTAPMHPELCIESSLLSSGDEELIENEKELTNNPFQALAALKGNSSKDQKN</sequence>
<reference evidence="6 7" key="1">
    <citation type="journal article" date="2022" name="IScience">
        <title>An ultrasensitive nanofiber-based assay for enzymatic hydrolysis and deep-sea microbial degradation of cellulose.</title>
        <authorList>
            <person name="Tsudome M."/>
            <person name="Tachioka M."/>
            <person name="Miyazaki M."/>
            <person name="Uchimura K."/>
            <person name="Tsuda M."/>
            <person name="Takaki Y."/>
            <person name="Deguchi S."/>
        </authorList>
    </citation>
    <scope>NUCLEOTIDE SEQUENCE [LARGE SCALE GENOMIC DNA]</scope>
    <source>
        <strain evidence="6 7">GE09</strain>
    </source>
</reference>
<organism evidence="6 7">
    <name type="scientific">Marinagarivorans cellulosilyticus</name>
    <dbReference type="NCBI Taxonomy" id="2721545"/>
    <lineage>
        <taxon>Bacteria</taxon>
        <taxon>Pseudomonadati</taxon>
        <taxon>Pseudomonadota</taxon>
        <taxon>Gammaproteobacteria</taxon>
        <taxon>Cellvibrionales</taxon>
        <taxon>Cellvibrionaceae</taxon>
        <taxon>Marinagarivorans</taxon>
    </lineage>
</organism>
<gene>
    <name evidence="6" type="ORF">MARGE09_P0948</name>
</gene>
<dbReference type="Pfam" id="PF02620">
    <property type="entry name" value="YceD"/>
    <property type="match status" value="1"/>
</dbReference>
<dbReference type="PANTHER" id="PTHR38099:SF1">
    <property type="entry name" value="LARGE RIBOSOMAL RNA SUBUNIT ACCUMULATION PROTEIN YCED"/>
    <property type="match status" value="1"/>
</dbReference>
<protein>
    <recommendedName>
        <fullName evidence="3">Large ribosomal RNA subunit accumulation protein YceD</fullName>
    </recommendedName>
    <alternativeName>
        <fullName evidence="5">23S rRNA accumulation protein YceD</fullName>
    </alternativeName>
</protein>
<evidence type="ECO:0000256" key="4">
    <source>
        <dbReference type="ARBA" id="ARBA00022517"/>
    </source>
</evidence>
<dbReference type="InterPro" id="IPR003772">
    <property type="entry name" value="YceD"/>
</dbReference>
<dbReference type="Proteomes" id="UP001320119">
    <property type="component" value="Chromosome"/>
</dbReference>
<comment type="function">
    <text evidence="1">Plays a role in synthesis, processing and/or stability of 23S rRNA.</text>
</comment>
<accession>A0AAN1WFR2</accession>
<evidence type="ECO:0000256" key="5">
    <source>
        <dbReference type="ARBA" id="ARBA00031841"/>
    </source>
</evidence>
<evidence type="ECO:0000256" key="2">
    <source>
        <dbReference type="ARBA" id="ARBA00010740"/>
    </source>
</evidence>